<proteinExistence type="predicted"/>
<keyword evidence="1" id="KW-0812">Transmembrane</keyword>
<protein>
    <submittedName>
        <fullName evidence="2">Uncharacterized protein</fullName>
    </submittedName>
</protein>
<evidence type="ECO:0000256" key="1">
    <source>
        <dbReference type="SAM" id="Phobius"/>
    </source>
</evidence>
<keyword evidence="1" id="KW-1133">Transmembrane helix</keyword>
<keyword evidence="1" id="KW-0472">Membrane</keyword>
<evidence type="ECO:0000313" key="2">
    <source>
        <dbReference type="EMBL" id="DAE05451.1"/>
    </source>
</evidence>
<feature type="transmembrane region" description="Helical" evidence="1">
    <location>
        <begin position="56"/>
        <end position="74"/>
    </location>
</feature>
<name>A0A8S5PG84_9CAUD</name>
<feature type="transmembrane region" description="Helical" evidence="1">
    <location>
        <begin position="7"/>
        <end position="26"/>
    </location>
</feature>
<organism evidence="2">
    <name type="scientific">Siphoviridae sp. ctMkg9</name>
    <dbReference type="NCBI Taxonomy" id="2825463"/>
    <lineage>
        <taxon>Viruses</taxon>
        <taxon>Duplodnaviria</taxon>
        <taxon>Heunggongvirae</taxon>
        <taxon>Uroviricota</taxon>
        <taxon>Caudoviricetes</taxon>
    </lineage>
</organism>
<feature type="transmembrane region" description="Helical" evidence="1">
    <location>
        <begin position="32"/>
        <end position="49"/>
    </location>
</feature>
<sequence>MEEKKKSGLATAGLILGIIGICTSFIPIINNISFVLGLIGAIMGIIALIKKTGKNQAIAGIVLCILAVIITVNSQKALTDTLNEVSTNLDKATGSSTEEVLKNDVNVELGNFEVTEDNYGLVNTKLTVKVTNKTGEKKSFNLHIEAVDVSGARIDEDYVYANGLASGQSQNFDIFAFVSSDKIDAMKNATFKIVEASVY</sequence>
<accession>A0A8S5PG84</accession>
<dbReference type="EMBL" id="BK015410">
    <property type="protein sequence ID" value="DAE05451.1"/>
    <property type="molecule type" value="Genomic_DNA"/>
</dbReference>
<reference evidence="2" key="1">
    <citation type="journal article" date="2021" name="Proc. Natl. Acad. Sci. U.S.A.">
        <title>A Catalog of Tens of Thousands of Viruses from Human Metagenomes Reveals Hidden Associations with Chronic Diseases.</title>
        <authorList>
            <person name="Tisza M.J."/>
            <person name="Buck C.B."/>
        </authorList>
    </citation>
    <scope>NUCLEOTIDE SEQUENCE</scope>
    <source>
        <strain evidence="2">CtMkg9</strain>
    </source>
</reference>